<name>A0A8H4QFE6_9AGAR</name>
<proteinExistence type="predicted"/>
<sequence>MPFSSSTRDVSQNSTSEKITGHTKVQGKEKKKRGGSSLLKTLKKILPCTRKAVKANFDLDDSSSMDFASPSMAVPLSPKRPGVNAREVPSKYENIPVLNCKIEDYQKLNDMVARRERRRAIVFPTTAEAIPEPDLPHAAGDFSPAFVDAPRDVRQMNVDRKRIRRYALRHDEVVGTTLVKDANKDVEDRVNNIENTPAGRGKMAIRGDDHRQQWEHVEAHRTIRQKLAGYGIVYCGAPLELPSRPYGTNPGSLEVDHRFPRGYPKFVPEESMDPIEEVMEGFETPDTQPSTPTIQTPIVDSADDAAAVADGLVSPDEEQDGVVDRHSASHYSTVSDEKQVEVVEALRQGNSAATPRSILQGRRHGGLPRPWSLP</sequence>
<protein>
    <submittedName>
        <fullName evidence="2">Uncharacterized protein</fullName>
    </submittedName>
</protein>
<gene>
    <name evidence="2" type="ORF">D9613_010640</name>
</gene>
<comment type="caution">
    <text evidence="2">The sequence shown here is derived from an EMBL/GenBank/DDBJ whole genome shotgun (WGS) entry which is preliminary data.</text>
</comment>
<dbReference type="Proteomes" id="UP000521872">
    <property type="component" value="Unassembled WGS sequence"/>
</dbReference>
<keyword evidence="3" id="KW-1185">Reference proteome</keyword>
<evidence type="ECO:0000313" key="2">
    <source>
        <dbReference type="EMBL" id="KAF4610037.1"/>
    </source>
</evidence>
<feature type="region of interest" description="Disordered" evidence="1">
    <location>
        <begin position="1"/>
        <end position="36"/>
    </location>
</feature>
<organism evidence="2 3">
    <name type="scientific">Agrocybe pediades</name>
    <dbReference type="NCBI Taxonomy" id="84607"/>
    <lineage>
        <taxon>Eukaryota</taxon>
        <taxon>Fungi</taxon>
        <taxon>Dikarya</taxon>
        <taxon>Basidiomycota</taxon>
        <taxon>Agaricomycotina</taxon>
        <taxon>Agaricomycetes</taxon>
        <taxon>Agaricomycetidae</taxon>
        <taxon>Agaricales</taxon>
        <taxon>Agaricineae</taxon>
        <taxon>Strophariaceae</taxon>
        <taxon>Agrocybe</taxon>
    </lineage>
</organism>
<dbReference type="EMBL" id="JAACJL010000059">
    <property type="protein sequence ID" value="KAF4610037.1"/>
    <property type="molecule type" value="Genomic_DNA"/>
</dbReference>
<reference evidence="2 3" key="1">
    <citation type="submission" date="2019-12" db="EMBL/GenBank/DDBJ databases">
        <authorList>
            <person name="Floudas D."/>
            <person name="Bentzer J."/>
            <person name="Ahren D."/>
            <person name="Johansson T."/>
            <person name="Persson P."/>
            <person name="Tunlid A."/>
        </authorList>
    </citation>
    <scope>NUCLEOTIDE SEQUENCE [LARGE SCALE GENOMIC DNA]</scope>
    <source>
        <strain evidence="2 3">CBS 102.39</strain>
    </source>
</reference>
<feature type="compositionally biased region" description="Polar residues" evidence="1">
    <location>
        <begin position="1"/>
        <end position="18"/>
    </location>
</feature>
<dbReference type="AlphaFoldDB" id="A0A8H4QFE6"/>
<evidence type="ECO:0000313" key="3">
    <source>
        <dbReference type="Proteomes" id="UP000521872"/>
    </source>
</evidence>
<evidence type="ECO:0000256" key="1">
    <source>
        <dbReference type="SAM" id="MobiDB-lite"/>
    </source>
</evidence>
<feature type="region of interest" description="Disordered" evidence="1">
    <location>
        <begin position="314"/>
        <end position="374"/>
    </location>
</feature>
<accession>A0A8H4QFE6</accession>